<comment type="subcellular location">
    <subcellularLocation>
        <location evidence="1">Cell membrane</location>
        <topology evidence="1">Multi-pass membrane protein</topology>
    </subcellularLocation>
</comment>
<keyword evidence="8" id="KW-1185">Reference proteome</keyword>
<dbReference type="PIRSF" id="PIRSF035875">
    <property type="entry name" value="RNase_BN"/>
    <property type="match status" value="1"/>
</dbReference>
<dbReference type="PANTHER" id="PTHR30213:SF0">
    <property type="entry name" value="UPF0761 MEMBRANE PROTEIN YIHY"/>
    <property type="match status" value="1"/>
</dbReference>
<accession>A0ABD5Z6L2</accession>
<feature type="transmembrane region" description="Helical" evidence="6">
    <location>
        <begin position="96"/>
        <end position="113"/>
    </location>
</feature>
<protein>
    <submittedName>
        <fullName evidence="7">YihY/virulence factor BrkB family protein</fullName>
    </submittedName>
</protein>
<comment type="caution">
    <text evidence="7">The sequence shown here is derived from an EMBL/GenBank/DDBJ whole genome shotgun (WGS) entry which is preliminary data.</text>
</comment>
<keyword evidence="3 6" id="KW-0812">Transmembrane</keyword>
<evidence type="ECO:0000256" key="3">
    <source>
        <dbReference type="ARBA" id="ARBA00022692"/>
    </source>
</evidence>
<reference evidence="7 8" key="1">
    <citation type="journal article" date="2019" name="Int. J. Syst. Evol. Microbiol.">
        <title>The Global Catalogue of Microorganisms (GCM) 10K type strain sequencing project: providing services to taxonomists for standard genome sequencing and annotation.</title>
        <authorList>
            <consortium name="The Broad Institute Genomics Platform"/>
            <consortium name="The Broad Institute Genome Sequencing Center for Infectious Disease"/>
            <person name="Wu L."/>
            <person name="Ma J."/>
        </authorList>
    </citation>
    <scope>NUCLEOTIDE SEQUENCE [LARGE SCALE GENOMIC DNA]</scope>
    <source>
        <strain evidence="7 8">XZGYJ-43</strain>
    </source>
</reference>
<evidence type="ECO:0000313" key="7">
    <source>
        <dbReference type="EMBL" id="MFC7200889.1"/>
    </source>
</evidence>
<dbReference type="Pfam" id="PF03631">
    <property type="entry name" value="Virul_fac_BrkB"/>
    <property type="match status" value="1"/>
</dbReference>
<feature type="transmembrane region" description="Helical" evidence="6">
    <location>
        <begin position="142"/>
        <end position="166"/>
    </location>
</feature>
<dbReference type="PANTHER" id="PTHR30213">
    <property type="entry name" value="INNER MEMBRANE PROTEIN YHJD"/>
    <property type="match status" value="1"/>
</dbReference>
<feature type="transmembrane region" description="Helical" evidence="6">
    <location>
        <begin position="40"/>
        <end position="62"/>
    </location>
</feature>
<evidence type="ECO:0000256" key="2">
    <source>
        <dbReference type="ARBA" id="ARBA00022475"/>
    </source>
</evidence>
<dbReference type="InterPro" id="IPR017039">
    <property type="entry name" value="Virul_fac_BrkB"/>
</dbReference>
<feature type="transmembrane region" description="Helical" evidence="6">
    <location>
        <begin position="238"/>
        <end position="263"/>
    </location>
</feature>
<evidence type="ECO:0000256" key="4">
    <source>
        <dbReference type="ARBA" id="ARBA00022989"/>
    </source>
</evidence>
<keyword evidence="2" id="KW-1003">Cell membrane</keyword>
<name>A0ABD5Z6L2_9EURY</name>
<gene>
    <name evidence="7" type="ORF">ACFQJ9_15990</name>
</gene>
<keyword evidence="4 6" id="KW-1133">Transmembrane helix</keyword>
<evidence type="ECO:0000256" key="5">
    <source>
        <dbReference type="ARBA" id="ARBA00023136"/>
    </source>
</evidence>
<sequence>MADGVGVDAWRERFVRALDVAKATLGVVTERNLTFIAGSIAYSAFLSLVPLLVLLFAVTTLLRGEGVASLVLTGVGRYLTPTAEALLRDALGRRSGVFGASLVGFVVLAWSSLKVFRGLNVAFAAVYGEMDTSFVGTVRDGLTALACLVVAVGALVAIEGALTLFVDRLLLELLGPVLLLATVATLLFPIYYVLPDVPVTVREVVPGTVFTAAGWLGLGAGFRVYVALVGGVAGALGAVVLLLTWLYVAALLLLVGGALNAVLGGKEHRRPTAELTEVGET</sequence>
<dbReference type="RefSeq" id="WP_279527652.1">
    <property type="nucleotide sequence ID" value="NZ_CP122312.1"/>
</dbReference>
<dbReference type="AlphaFoldDB" id="A0ABD5Z6L2"/>
<proteinExistence type="predicted"/>
<evidence type="ECO:0000256" key="6">
    <source>
        <dbReference type="SAM" id="Phobius"/>
    </source>
</evidence>
<dbReference type="GO" id="GO:0005886">
    <property type="term" value="C:plasma membrane"/>
    <property type="evidence" value="ECO:0007669"/>
    <property type="project" value="UniProtKB-SubCell"/>
</dbReference>
<keyword evidence="5 6" id="KW-0472">Membrane</keyword>
<feature type="transmembrane region" description="Helical" evidence="6">
    <location>
        <begin position="204"/>
        <end position="226"/>
    </location>
</feature>
<evidence type="ECO:0000256" key="1">
    <source>
        <dbReference type="ARBA" id="ARBA00004651"/>
    </source>
</evidence>
<dbReference type="EMBL" id="JBHTAR010000011">
    <property type="protein sequence ID" value="MFC7200889.1"/>
    <property type="molecule type" value="Genomic_DNA"/>
</dbReference>
<evidence type="ECO:0000313" key="8">
    <source>
        <dbReference type="Proteomes" id="UP001596447"/>
    </source>
</evidence>
<dbReference type="Proteomes" id="UP001596447">
    <property type="component" value="Unassembled WGS sequence"/>
</dbReference>
<organism evidence="7 8">
    <name type="scientific">Halospeciosus flavus</name>
    <dbReference type="NCBI Taxonomy" id="3032283"/>
    <lineage>
        <taxon>Archaea</taxon>
        <taxon>Methanobacteriati</taxon>
        <taxon>Methanobacteriota</taxon>
        <taxon>Stenosarchaea group</taxon>
        <taxon>Halobacteria</taxon>
        <taxon>Halobacteriales</taxon>
        <taxon>Halobacteriaceae</taxon>
        <taxon>Halospeciosus</taxon>
    </lineage>
</organism>
<feature type="transmembrane region" description="Helical" evidence="6">
    <location>
        <begin position="173"/>
        <end position="192"/>
    </location>
</feature>